<dbReference type="Proteomes" id="UP000187429">
    <property type="component" value="Unassembled WGS sequence"/>
</dbReference>
<organism evidence="2 3">
    <name type="scientific">Smittium culicis</name>
    <dbReference type="NCBI Taxonomy" id="133412"/>
    <lineage>
        <taxon>Eukaryota</taxon>
        <taxon>Fungi</taxon>
        <taxon>Fungi incertae sedis</taxon>
        <taxon>Zoopagomycota</taxon>
        <taxon>Kickxellomycotina</taxon>
        <taxon>Harpellomycetes</taxon>
        <taxon>Harpellales</taxon>
        <taxon>Legeriomycetaceae</taxon>
        <taxon>Smittium</taxon>
    </lineage>
</organism>
<reference evidence="3" key="1">
    <citation type="submission" date="2017-01" db="EMBL/GenBank/DDBJ databases">
        <authorList>
            <person name="Wang Y."/>
            <person name="White M."/>
            <person name="Kvist S."/>
            <person name="Moncalvo J.-M."/>
        </authorList>
    </citation>
    <scope>NUCLEOTIDE SEQUENCE [LARGE SCALE GENOMIC DNA]</scope>
    <source>
        <strain evidence="3">ID-206-W2</strain>
    </source>
</reference>
<dbReference type="AlphaFoldDB" id="A0A1R1YJ06"/>
<gene>
    <name evidence="2" type="ORF">AYI69_g3712</name>
</gene>
<evidence type="ECO:0000256" key="1">
    <source>
        <dbReference type="SAM" id="Coils"/>
    </source>
</evidence>
<name>A0A1R1YJ06_9FUNG</name>
<evidence type="ECO:0000313" key="3">
    <source>
        <dbReference type="Proteomes" id="UP000187429"/>
    </source>
</evidence>
<sequence length="130" mass="15079">MDETFTIEIDGKNYSTQIYSLETLFNNEEILFEGASYTKHDDSLKLIMYTSIKAELQDYENTESNLKIDQDEEDELKNKIQQNVNEKELKVFQSMIKVYSHMFVNSPSQLSGIINSEYSLNIIPGAYQVN</sequence>
<dbReference type="EMBL" id="LSSM01001308">
    <property type="protein sequence ID" value="OMJ26874.1"/>
    <property type="molecule type" value="Genomic_DNA"/>
</dbReference>
<accession>A0A1R1YJ06</accession>
<protein>
    <submittedName>
        <fullName evidence="2">Uncharacterized protein</fullName>
    </submittedName>
</protein>
<proteinExistence type="predicted"/>
<evidence type="ECO:0000313" key="2">
    <source>
        <dbReference type="EMBL" id="OMJ26874.1"/>
    </source>
</evidence>
<comment type="caution">
    <text evidence="2">The sequence shown here is derived from an EMBL/GenBank/DDBJ whole genome shotgun (WGS) entry which is preliminary data.</text>
</comment>
<feature type="coiled-coil region" evidence="1">
    <location>
        <begin position="59"/>
        <end position="86"/>
    </location>
</feature>
<keyword evidence="1" id="KW-0175">Coiled coil</keyword>
<keyword evidence="3" id="KW-1185">Reference proteome</keyword>